<dbReference type="AlphaFoldDB" id="A0A7U4P8D3"/>
<dbReference type="SUPFAM" id="SSF54593">
    <property type="entry name" value="Glyoxalase/Bleomycin resistance protein/Dihydroxybiphenyl dioxygenase"/>
    <property type="match status" value="1"/>
</dbReference>
<gene>
    <name evidence="1" type="ORF">I6G56_30050</name>
</gene>
<proteinExistence type="predicted"/>
<accession>A0A7U4P8D3</accession>
<evidence type="ECO:0000313" key="2">
    <source>
        <dbReference type="Proteomes" id="UP000594943"/>
    </source>
</evidence>
<dbReference type="InterPro" id="IPR029068">
    <property type="entry name" value="Glyas_Bleomycin-R_OHBP_Dase"/>
</dbReference>
<sequence>MTMLSRRDGPTGFNYRTGQTTLAFATHGLGRANLPDGDVAADVSAMPLGVEIVLIADSVPEAYLRALSAGVVSIKEPVLKPRGQTVAYVRCPDGTLVELCSEMGAENAHGFQAKHDGFHPRANRDSRSCVVKENVRRIRH</sequence>
<evidence type="ECO:0000313" key="1">
    <source>
        <dbReference type="EMBL" id="QPS46331.1"/>
    </source>
</evidence>
<dbReference type="Gene3D" id="3.10.180.10">
    <property type="entry name" value="2,3-Dihydroxybiphenyl 1,2-Dioxygenase, domain 1"/>
    <property type="match status" value="1"/>
</dbReference>
<reference evidence="1 2" key="1">
    <citation type="submission" date="2020-12" db="EMBL/GenBank/DDBJ databases">
        <title>FDA dAtabase for Regulatory Grade micrObial Sequences (FDA-ARGOS): Supporting development and validation of Infectious Disease Dx tests.</title>
        <authorList>
            <person name="Nelson B."/>
            <person name="Plummer A."/>
            <person name="Tallon L."/>
            <person name="Sadzewicz L."/>
            <person name="Zhao X."/>
            <person name="Boylan J."/>
            <person name="Ott S."/>
            <person name="Bowen H."/>
            <person name="Vavikolanu K."/>
            <person name="Mehta A."/>
            <person name="Aluvathingal J."/>
            <person name="Nadendla S."/>
            <person name="Myers T."/>
            <person name="Yan Y."/>
            <person name="Sichtig H."/>
        </authorList>
    </citation>
    <scope>NUCLEOTIDE SEQUENCE [LARGE SCALE GENOMIC DNA]</scope>
    <source>
        <strain evidence="1 2">FDAARGOS_899</strain>
    </source>
</reference>
<dbReference type="KEGG" id="bhg:I6G56_30050"/>
<dbReference type="EMBL" id="CP065687">
    <property type="protein sequence ID" value="QPS46331.1"/>
    <property type="molecule type" value="Genomic_DNA"/>
</dbReference>
<dbReference type="PROSITE" id="PS51819">
    <property type="entry name" value="VOC"/>
    <property type="match status" value="1"/>
</dbReference>
<dbReference type="InterPro" id="IPR037523">
    <property type="entry name" value="VOC_core"/>
</dbReference>
<name>A0A7U4P8D3_9BURK</name>
<dbReference type="Proteomes" id="UP000594943">
    <property type="component" value="Chromosome 2"/>
</dbReference>
<dbReference type="RefSeq" id="WP_009916470.1">
    <property type="nucleotide sequence ID" value="NZ_CP013382.1"/>
</dbReference>
<accession>A0A7T2WZK9</accession>
<organism evidence="1 2">
    <name type="scientific">Burkholderia humptydooensis</name>
    <dbReference type="NCBI Taxonomy" id="430531"/>
    <lineage>
        <taxon>Bacteria</taxon>
        <taxon>Pseudomonadati</taxon>
        <taxon>Pseudomonadota</taxon>
        <taxon>Betaproteobacteria</taxon>
        <taxon>Burkholderiales</taxon>
        <taxon>Burkholderiaceae</taxon>
        <taxon>Burkholderia</taxon>
        <taxon>pseudomallei group</taxon>
    </lineage>
</organism>
<protein>
    <submittedName>
        <fullName evidence="1">Glyoxalase</fullName>
    </submittedName>
</protein>